<dbReference type="PANTHER" id="PTHR14196">
    <property type="entry name" value="ODD-SKIPPED - RELATED"/>
    <property type="match status" value="1"/>
</dbReference>
<dbReference type="InterPro" id="IPR036236">
    <property type="entry name" value="Znf_C2H2_sf"/>
</dbReference>
<dbReference type="STRING" id="329046.A0A1Y2D1K4"/>
<evidence type="ECO:0000256" key="9">
    <source>
        <dbReference type="PROSITE-ProRule" id="PRU00042"/>
    </source>
</evidence>
<organism evidence="12 13">
    <name type="scientific">Rhizoclosmatium globosum</name>
    <dbReference type="NCBI Taxonomy" id="329046"/>
    <lineage>
        <taxon>Eukaryota</taxon>
        <taxon>Fungi</taxon>
        <taxon>Fungi incertae sedis</taxon>
        <taxon>Chytridiomycota</taxon>
        <taxon>Chytridiomycota incertae sedis</taxon>
        <taxon>Chytridiomycetes</taxon>
        <taxon>Chytridiales</taxon>
        <taxon>Chytriomycetaceae</taxon>
        <taxon>Rhizoclosmatium</taxon>
    </lineage>
</organism>
<dbReference type="AlphaFoldDB" id="A0A1Y2D1K4"/>
<dbReference type="SUPFAM" id="SSF57667">
    <property type="entry name" value="beta-beta-alpha zinc fingers"/>
    <property type="match status" value="1"/>
</dbReference>
<dbReference type="OrthoDB" id="8922241at2759"/>
<dbReference type="GO" id="GO:0000977">
    <property type="term" value="F:RNA polymerase II transcription regulatory region sequence-specific DNA binding"/>
    <property type="evidence" value="ECO:0007669"/>
    <property type="project" value="TreeGrafter"/>
</dbReference>
<dbReference type="EMBL" id="MCGO01000002">
    <property type="protein sequence ID" value="ORY52996.1"/>
    <property type="molecule type" value="Genomic_DNA"/>
</dbReference>
<feature type="compositionally biased region" description="Pro residues" evidence="10">
    <location>
        <begin position="280"/>
        <end position="292"/>
    </location>
</feature>
<feature type="compositionally biased region" description="Low complexity" evidence="10">
    <location>
        <begin position="344"/>
        <end position="357"/>
    </location>
</feature>
<feature type="domain" description="C2H2-type" evidence="11">
    <location>
        <begin position="402"/>
        <end position="430"/>
    </location>
</feature>
<keyword evidence="7" id="KW-0804">Transcription</keyword>
<evidence type="ECO:0000256" key="5">
    <source>
        <dbReference type="ARBA" id="ARBA00022833"/>
    </source>
</evidence>
<sequence>MSDTPRLTSCDSTLFEGDELAVPSTSRLPNLEFALLIMDTLKKKLPPPSNLRVSTFTSCQSENSEVLADFLFEDPKKSGSSNHNLNTLLPTMSLDTFDSDLAINLNWDQDTLNLTWALEQFEALVSSNSLATSASSSVYHNSVFFSPVPTSTGTNELPKFALSPAPASSIMNPLLLSPLPGSDTLSSAAGIRSPVQPSYASISEKPLFLAPPGMQPWLSPSPQPSRMLLDTGSLDTFLSNASFNPHMPHDFSHDQQFNYQQQQMQYPGPSSSAPSFNFIPPTPINPLPPTLPHPQNMFSQQLQLPPFSQQQQQQQQQQQHLQNFNQPFLDSQPSLQLHQPQRRSSTPGTPGSSTSTSILHKTANNQINDTRSRDFQCSICLNKFLRKQDLKRHEATHGGKEFVCPIGCGAAFARNDALGRHVKTGRCARKLGK</sequence>
<evidence type="ECO:0000256" key="8">
    <source>
        <dbReference type="ARBA" id="ARBA00023242"/>
    </source>
</evidence>
<dbReference type="InterPro" id="IPR013087">
    <property type="entry name" value="Znf_C2H2_type"/>
</dbReference>
<feature type="region of interest" description="Disordered" evidence="10">
    <location>
        <begin position="261"/>
        <end position="297"/>
    </location>
</feature>
<keyword evidence="3" id="KW-0677">Repeat</keyword>
<dbReference type="InterPro" id="IPR050717">
    <property type="entry name" value="C2H2-ZF_Transcription_Reg"/>
</dbReference>
<dbReference type="PROSITE" id="PS50157">
    <property type="entry name" value="ZINC_FINGER_C2H2_2"/>
    <property type="match status" value="2"/>
</dbReference>
<keyword evidence="4 9" id="KW-0863">Zinc-finger</keyword>
<evidence type="ECO:0000256" key="6">
    <source>
        <dbReference type="ARBA" id="ARBA00023015"/>
    </source>
</evidence>
<proteinExistence type="predicted"/>
<evidence type="ECO:0000256" key="10">
    <source>
        <dbReference type="SAM" id="MobiDB-lite"/>
    </source>
</evidence>
<protein>
    <recommendedName>
        <fullName evidence="11">C2H2-type domain-containing protein</fullName>
    </recommendedName>
</protein>
<dbReference type="Gene3D" id="3.30.160.60">
    <property type="entry name" value="Classic Zinc Finger"/>
    <property type="match status" value="2"/>
</dbReference>
<keyword evidence="8" id="KW-0539">Nucleus</keyword>
<keyword evidence="6" id="KW-0805">Transcription regulation</keyword>
<dbReference type="GO" id="GO:0009880">
    <property type="term" value="P:embryonic pattern specification"/>
    <property type="evidence" value="ECO:0007669"/>
    <property type="project" value="TreeGrafter"/>
</dbReference>
<keyword evidence="2" id="KW-0479">Metal-binding</keyword>
<evidence type="ECO:0000259" key="11">
    <source>
        <dbReference type="PROSITE" id="PS50157"/>
    </source>
</evidence>
<comment type="subcellular location">
    <subcellularLocation>
        <location evidence="1">Nucleus</location>
    </subcellularLocation>
</comment>
<dbReference type="GO" id="GO:0005634">
    <property type="term" value="C:nucleus"/>
    <property type="evidence" value="ECO:0007669"/>
    <property type="project" value="UniProtKB-SubCell"/>
</dbReference>
<name>A0A1Y2D1K4_9FUNG</name>
<evidence type="ECO:0000256" key="2">
    <source>
        <dbReference type="ARBA" id="ARBA00022723"/>
    </source>
</evidence>
<dbReference type="GO" id="GO:0000981">
    <property type="term" value="F:DNA-binding transcription factor activity, RNA polymerase II-specific"/>
    <property type="evidence" value="ECO:0007669"/>
    <property type="project" value="TreeGrafter"/>
</dbReference>
<dbReference type="Proteomes" id="UP000193642">
    <property type="component" value="Unassembled WGS sequence"/>
</dbReference>
<evidence type="ECO:0000313" key="12">
    <source>
        <dbReference type="EMBL" id="ORY52996.1"/>
    </source>
</evidence>
<keyword evidence="13" id="KW-1185">Reference proteome</keyword>
<feature type="compositionally biased region" description="Polar residues" evidence="10">
    <location>
        <begin position="331"/>
        <end position="343"/>
    </location>
</feature>
<accession>A0A1Y2D1K4</accession>
<dbReference type="SMART" id="SM00355">
    <property type="entry name" value="ZnF_C2H2"/>
    <property type="match status" value="2"/>
</dbReference>
<feature type="region of interest" description="Disordered" evidence="10">
    <location>
        <begin position="328"/>
        <end position="358"/>
    </location>
</feature>
<evidence type="ECO:0000256" key="1">
    <source>
        <dbReference type="ARBA" id="ARBA00004123"/>
    </source>
</evidence>
<evidence type="ECO:0000256" key="3">
    <source>
        <dbReference type="ARBA" id="ARBA00022737"/>
    </source>
</evidence>
<evidence type="ECO:0000313" key="13">
    <source>
        <dbReference type="Proteomes" id="UP000193642"/>
    </source>
</evidence>
<dbReference type="PANTHER" id="PTHR14196:SF0">
    <property type="entry name" value="PROTEIN BOWEL"/>
    <property type="match status" value="1"/>
</dbReference>
<keyword evidence="5" id="KW-0862">Zinc</keyword>
<evidence type="ECO:0000256" key="4">
    <source>
        <dbReference type="ARBA" id="ARBA00022771"/>
    </source>
</evidence>
<comment type="caution">
    <text evidence="12">The sequence shown here is derived from an EMBL/GenBank/DDBJ whole genome shotgun (WGS) entry which is preliminary data.</text>
</comment>
<reference evidence="12 13" key="1">
    <citation type="submission" date="2016-07" db="EMBL/GenBank/DDBJ databases">
        <title>Pervasive Adenine N6-methylation of Active Genes in Fungi.</title>
        <authorList>
            <consortium name="DOE Joint Genome Institute"/>
            <person name="Mondo S.J."/>
            <person name="Dannebaum R.O."/>
            <person name="Kuo R.C."/>
            <person name="Labutti K."/>
            <person name="Haridas S."/>
            <person name="Kuo A."/>
            <person name="Salamov A."/>
            <person name="Ahrendt S.R."/>
            <person name="Lipzen A."/>
            <person name="Sullivan W."/>
            <person name="Andreopoulos W.B."/>
            <person name="Clum A."/>
            <person name="Lindquist E."/>
            <person name="Daum C."/>
            <person name="Ramamoorthy G.K."/>
            <person name="Gryganskyi A."/>
            <person name="Culley D."/>
            <person name="Magnuson J.K."/>
            <person name="James T.Y."/>
            <person name="O'Malley M.A."/>
            <person name="Stajich J.E."/>
            <person name="Spatafora J.W."/>
            <person name="Visel A."/>
            <person name="Grigoriev I.V."/>
        </authorList>
    </citation>
    <scope>NUCLEOTIDE SEQUENCE [LARGE SCALE GENOMIC DNA]</scope>
    <source>
        <strain evidence="12 13">JEL800</strain>
    </source>
</reference>
<gene>
    <name evidence="12" type="ORF">BCR33DRAFT_711394</name>
</gene>
<evidence type="ECO:0000256" key="7">
    <source>
        <dbReference type="ARBA" id="ARBA00023163"/>
    </source>
</evidence>
<dbReference type="PROSITE" id="PS00028">
    <property type="entry name" value="ZINC_FINGER_C2H2_1"/>
    <property type="match status" value="1"/>
</dbReference>
<feature type="domain" description="C2H2-type" evidence="11">
    <location>
        <begin position="375"/>
        <end position="402"/>
    </location>
</feature>
<dbReference type="GO" id="GO:0008270">
    <property type="term" value="F:zinc ion binding"/>
    <property type="evidence" value="ECO:0007669"/>
    <property type="project" value="UniProtKB-KW"/>
</dbReference>